<dbReference type="InterPro" id="IPR027824">
    <property type="entry name" value="DUF4469"/>
</dbReference>
<dbReference type="Proteomes" id="UP000322791">
    <property type="component" value="Unassembled WGS sequence"/>
</dbReference>
<evidence type="ECO:0000313" key="4">
    <source>
        <dbReference type="EMBL" id="TYZ09191.1"/>
    </source>
</evidence>
<evidence type="ECO:0000259" key="3">
    <source>
        <dbReference type="Pfam" id="PF14848"/>
    </source>
</evidence>
<feature type="domain" description="Bvu-2165-like IHF-HU-like DNA-binding" evidence="3">
    <location>
        <begin position="4"/>
        <end position="120"/>
    </location>
</feature>
<reference evidence="4 5" key="1">
    <citation type="submission" date="2019-08" db="EMBL/GenBank/DDBJ databases">
        <authorList>
            <person name="Seo M.-J."/>
        </authorList>
    </citation>
    <scope>NUCLEOTIDE SEQUENCE [LARGE SCALE GENOMIC DNA]</scope>
    <source>
        <strain evidence="4 5">KIGAM108</strain>
    </source>
</reference>
<dbReference type="AlphaFoldDB" id="A0A5D6UZE2"/>
<dbReference type="InterPro" id="IPR049893">
    <property type="entry name" value="Bvu_2165-like_IHF-HU-DNA_bdg"/>
</dbReference>
<dbReference type="Gene3D" id="4.10.520.10">
    <property type="entry name" value="IHF-like DNA-binding proteins"/>
    <property type="match status" value="1"/>
</dbReference>
<dbReference type="EMBL" id="VTHL01000010">
    <property type="protein sequence ID" value="TYZ09191.1"/>
    <property type="molecule type" value="Genomic_DNA"/>
</dbReference>
<evidence type="ECO:0000313" key="5">
    <source>
        <dbReference type="Proteomes" id="UP000322791"/>
    </source>
</evidence>
<dbReference type="InterPro" id="IPR010992">
    <property type="entry name" value="IHF-like_DNA-bd_dom_sf"/>
</dbReference>
<evidence type="ECO:0000256" key="1">
    <source>
        <dbReference type="ARBA" id="ARBA00023125"/>
    </source>
</evidence>
<comment type="caution">
    <text evidence="4">The sequence shown here is derived from an EMBL/GenBank/DDBJ whole genome shotgun (WGS) entry which is preliminary data.</text>
</comment>
<feature type="domain" description="DUF4469" evidence="2">
    <location>
        <begin position="134"/>
        <end position="218"/>
    </location>
</feature>
<proteinExistence type="predicted"/>
<accession>A0A5D6UZE2</accession>
<gene>
    <name evidence="4" type="ORF">FY528_10605</name>
</gene>
<dbReference type="RefSeq" id="WP_149070986.1">
    <property type="nucleotide sequence ID" value="NZ_VTHL01000010.1"/>
</dbReference>
<keyword evidence="1" id="KW-0238">DNA-binding</keyword>
<dbReference type="Pfam" id="PF14848">
    <property type="entry name" value="HU-DNA_bdg"/>
    <property type="match status" value="1"/>
</dbReference>
<protein>
    <submittedName>
        <fullName evidence="4">DUF4469 domain-containing protein</fullName>
    </submittedName>
</protein>
<organism evidence="4 5">
    <name type="scientific">Hymenobacter lutimineralis</name>
    <dbReference type="NCBI Taxonomy" id="2606448"/>
    <lineage>
        <taxon>Bacteria</taxon>
        <taxon>Pseudomonadati</taxon>
        <taxon>Bacteroidota</taxon>
        <taxon>Cytophagia</taxon>
        <taxon>Cytophagales</taxon>
        <taxon>Hymenobacteraceae</taxon>
        <taxon>Hymenobacter</taxon>
    </lineage>
</organism>
<dbReference type="Pfam" id="PF14734">
    <property type="entry name" value="DUF4469"/>
    <property type="match status" value="1"/>
</dbReference>
<evidence type="ECO:0000259" key="2">
    <source>
        <dbReference type="Pfam" id="PF14734"/>
    </source>
</evidence>
<dbReference type="GO" id="GO:0003677">
    <property type="term" value="F:DNA binding"/>
    <property type="evidence" value="ECO:0007669"/>
    <property type="project" value="UniProtKB-KW"/>
</dbReference>
<sequence length="232" mass="25363">MPIRYALIENKLTTDSDDYRGRVQHNTTVSIEEVVQKIARPGSTVTAAEALAFWEELSQAVVAEVQAGNRFLSDLFVVSLTMTGTFDGAQDQFDPTRHQLRVRLAPGTRLRRAEQGLTVEQVRADSTLPLLEDLEDFTSDTRNEKLTKGGTARLTGERLKFDAKDAQQGVFLVASNGTATKVIRVLTNTPGEQLFLVPATLAAGTYRVEVRAKNPGSTNLRIGSLDTTLTVA</sequence>
<dbReference type="Gene3D" id="2.70.50.70">
    <property type="match status" value="1"/>
</dbReference>
<dbReference type="CDD" id="cd12843">
    <property type="entry name" value="Bvu_2165_C_like"/>
    <property type="match status" value="1"/>
</dbReference>
<keyword evidence="5" id="KW-1185">Reference proteome</keyword>
<name>A0A5D6UZE2_9BACT</name>